<organism evidence="1 2">
    <name type="scientific">Laodelphax striatellus</name>
    <name type="common">Small brown planthopper</name>
    <name type="synonym">Delphax striatella</name>
    <dbReference type="NCBI Taxonomy" id="195883"/>
    <lineage>
        <taxon>Eukaryota</taxon>
        <taxon>Metazoa</taxon>
        <taxon>Ecdysozoa</taxon>
        <taxon>Arthropoda</taxon>
        <taxon>Hexapoda</taxon>
        <taxon>Insecta</taxon>
        <taxon>Pterygota</taxon>
        <taxon>Neoptera</taxon>
        <taxon>Paraneoptera</taxon>
        <taxon>Hemiptera</taxon>
        <taxon>Auchenorrhyncha</taxon>
        <taxon>Fulgoroidea</taxon>
        <taxon>Delphacidae</taxon>
        <taxon>Criomorphinae</taxon>
        <taxon>Laodelphax</taxon>
    </lineage>
</organism>
<evidence type="ECO:0000313" key="1">
    <source>
        <dbReference type="EMBL" id="RZF33787.1"/>
    </source>
</evidence>
<protein>
    <submittedName>
        <fullName evidence="1">Uncharacterized protein</fullName>
    </submittedName>
</protein>
<dbReference type="InParanoid" id="A0A482WJS9"/>
<accession>A0A482WJS9</accession>
<sequence length="139" mass="15525">MPSMDSCRPEFDNTICTTTVDLEHLATISQSPPCRPASHVYNGMAFEQPMGDQHSQPITTKCLCKQTTHRTIHKQLPAGTNQKLFPSANHRVRCKSGGLFSIYSDCTTSSVRRNKGGRRCQCVFKVWLFEHQHASGASQ</sequence>
<name>A0A482WJS9_LAOST</name>
<evidence type="ECO:0000313" key="2">
    <source>
        <dbReference type="Proteomes" id="UP000291343"/>
    </source>
</evidence>
<dbReference type="EMBL" id="QKKF02033297">
    <property type="protein sequence ID" value="RZF33787.1"/>
    <property type="molecule type" value="Genomic_DNA"/>
</dbReference>
<proteinExistence type="predicted"/>
<gene>
    <name evidence="1" type="ORF">LSTR_LSTR014291</name>
</gene>
<reference evidence="1 2" key="1">
    <citation type="journal article" date="2017" name="Gigascience">
        <title>Genome sequence of the small brown planthopper, Laodelphax striatellus.</title>
        <authorList>
            <person name="Zhu J."/>
            <person name="Jiang F."/>
            <person name="Wang X."/>
            <person name="Yang P."/>
            <person name="Bao Y."/>
            <person name="Zhao W."/>
            <person name="Wang W."/>
            <person name="Lu H."/>
            <person name="Wang Q."/>
            <person name="Cui N."/>
            <person name="Li J."/>
            <person name="Chen X."/>
            <person name="Luo L."/>
            <person name="Yu J."/>
            <person name="Kang L."/>
            <person name="Cui F."/>
        </authorList>
    </citation>
    <scope>NUCLEOTIDE SEQUENCE [LARGE SCALE GENOMIC DNA]</scope>
    <source>
        <strain evidence="1">Lst14</strain>
    </source>
</reference>
<dbReference type="AlphaFoldDB" id="A0A482WJS9"/>
<keyword evidence="2" id="KW-1185">Reference proteome</keyword>
<dbReference type="Proteomes" id="UP000291343">
    <property type="component" value="Unassembled WGS sequence"/>
</dbReference>
<comment type="caution">
    <text evidence="1">The sequence shown here is derived from an EMBL/GenBank/DDBJ whole genome shotgun (WGS) entry which is preliminary data.</text>
</comment>